<evidence type="ECO:0000256" key="6">
    <source>
        <dbReference type="SAM" id="Phobius"/>
    </source>
</evidence>
<protein>
    <recommendedName>
        <fullName evidence="7">Major facilitator superfamily (MFS) profile domain-containing protein</fullName>
    </recommendedName>
</protein>
<feature type="transmembrane region" description="Helical" evidence="6">
    <location>
        <begin position="407"/>
        <end position="424"/>
    </location>
</feature>
<feature type="region of interest" description="Disordered" evidence="5">
    <location>
        <begin position="1"/>
        <end position="35"/>
    </location>
</feature>
<dbReference type="InterPro" id="IPR011701">
    <property type="entry name" value="MFS"/>
</dbReference>
<feature type="transmembrane region" description="Helical" evidence="6">
    <location>
        <begin position="436"/>
        <end position="461"/>
    </location>
</feature>
<dbReference type="GO" id="GO:0005886">
    <property type="term" value="C:plasma membrane"/>
    <property type="evidence" value="ECO:0007669"/>
    <property type="project" value="TreeGrafter"/>
</dbReference>
<dbReference type="Proteomes" id="UP000288859">
    <property type="component" value="Unassembled WGS sequence"/>
</dbReference>
<feature type="compositionally biased region" description="Polar residues" evidence="5">
    <location>
        <begin position="1"/>
        <end position="22"/>
    </location>
</feature>
<evidence type="ECO:0000256" key="1">
    <source>
        <dbReference type="ARBA" id="ARBA00004141"/>
    </source>
</evidence>
<dbReference type="InterPro" id="IPR036259">
    <property type="entry name" value="MFS_trans_sf"/>
</dbReference>
<name>A0A438N100_EXOME</name>
<dbReference type="Gene3D" id="1.20.1250.20">
    <property type="entry name" value="MFS general substrate transporter like domains"/>
    <property type="match status" value="2"/>
</dbReference>
<comment type="subcellular location">
    <subcellularLocation>
        <location evidence="1">Membrane</location>
        <topology evidence="1">Multi-pass membrane protein</topology>
    </subcellularLocation>
</comment>
<feature type="transmembrane region" description="Helical" evidence="6">
    <location>
        <begin position="473"/>
        <end position="496"/>
    </location>
</feature>
<feature type="transmembrane region" description="Helical" evidence="6">
    <location>
        <begin position="377"/>
        <end position="400"/>
    </location>
</feature>
<keyword evidence="2 6" id="KW-0812">Transmembrane</keyword>
<dbReference type="Pfam" id="PF07690">
    <property type="entry name" value="MFS_1"/>
    <property type="match status" value="1"/>
</dbReference>
<dbReference type="InterPro" id="IPR020846">
    <property type="entry name" value="MFS_dom"/>
</dbReference>
<evidence type="ECO:0000256" key="2">
    <source>
        <dbReference type="ARBA" id="ARBA00022692"/>
    </source>
</evidence>
<dbReference type="EMBL" id="NAJM01000031">
    <property type="protein sequence ID" value="RVX69233.1"/>
    <property type="molecule type" value="Genomic_DNA"/>
</dbReference>
<dbReference type="GO" id="GO:0015343">
    <property type="term" value="F:siderophore-iron transmembrane transporter activity"/>
    <property type="evidence" value="ECO:0007669"/>
    <property type="project" value="TreeGrafter"/>
</dbReference>
<proteinExistence type="predicted"/>
<dbReference type="PANTHER" id="PTHR23501:SF200">
    <property type="entry name" value="TRANSPORTER, PUTATIVE (AFU_ORTHOLOGUE AFUA_3G01360)-RELATED"/>
    <property type="match status" value="1"/>
</dbReference>
<reference evidence="8 9" key="1">
    <citation type="submission" date="2017-03" db="EMBL/GenBank/DDBJ databases">
        <title>Genomes of endolithic fungi from Antarctica.</title>
        <authorList>
            <person name="Coleine C."/>
            <person name="Masonjones S."/>
            <person name="Stajich J.E."/>
        </authorList>
    </citation>
    <scope>NUCLEOTIDE SEQUENCE [LARGE SCALE GENOMIC DNA]</scope>
    <source>
        <strain evidence="8 9">CCFEE 6314</strain>
    </source>
</reference>
<evidence type="ECO:0000256" key="3">
    <source>
        <dbReference type="ARBA" id="ARBA00022989"/>
    </source>
</evidence>
<dbReference type="SUPFAM" id="SSF103473">
    <property type="entry name" value="MFS general substrate transporter"/>
    <property type="match status" value="1"/>
</dbReference>
<feature type="transmembrane region" description="Helical" evidence="6">
    <location>
        <begin position="543"/>
        <end position="565"/>
    </location>
</feature>
<keyword evidence="4 6" id="KW-0472">Membrane</keyword>
<dbReference type="OrthoDB" id="2241241at2759"/>
<feature type="transmembrane region" description="Helical" evidence="6">
    <location>
        <begin position="68"/>
        <end position="91"/>
    </location>
</feature>
<feature type="transmembrane region" description="Helical" evidence="6">
    <location>
        <begin position="135"/>
        <end position="157"/>
    </location>
</feature>
<feature type="transmembrane region" description="Helical" evidence="6">
    <location>
        <begin position="266"/>
        <end position="291"/>
    </location>
</feature>
<feature type="transmembrane region" description="Helical" evidence="6">
    <location>
        <begin position="163"/>
        <end position="184"/>
    </location>
</feature>
<evidence type="ECO:0000256" key="4">
    <source>
        <dbReference type="ARBA" id="ARBA00023136"/>
    </source>
</evidence>
<feature type="transmembrane region" description="Helical" evidence="6">
    <location>
        <begin position="223"/>
        <end position="245"/>
    </location>
</feature>
<organism evidence="8 9">
    <name type="scientific">Exophiala mesophila</name>
    <name type="common">Black yeast-like fungus</name>
    <dbReference type="NCBI Taxonomy" id="212818"/>
    <lineage>
        <taxon>Eukaryota</taxon>
        <taxon>Fungi</taxon>
        <taxon>Dikarya</taxon>
        <taxon>Ascomycota</taxon>
        <taxon>Pezizomycotina</taxon>
        <taxon>Eurotiomycetes</taxon>
        <taxon>Chaetothyriomycetidae</taxon>
        <taxon>Chaetothyriales</taxon>
        <taxon>Herpotrichiellaceae</taxon>
        <taxon>Exophiala</taxon>
    </lineage>
</organism>
<evidence type="ECO:0000259" key="7">
    <source>
        <dbReference type="PROSITE" id="PS50850"/>
    </source>
</evidence>
<feature type="transmembrane region" description="Helical" evidence="6">
    <location>
        <begin position="303"/>
        <end position="323"/>
    </location>
</feature>
<accession>A0A438N100</accession>
<dbReference type="VEuPathDB" id="FungiDB:PV10_03233"/>
<feature type="transmembrane region" description="Helical" evidence="6">
    <location>
        <begin position="196"/>
        <end position="217"/>
    </location>
</feature>
<dbReference type="PANTHER" id="PTHR23501">
    <property type="entry name" value="MAJOR FACILITATOR SUPERFAMILY"/>
    <property type="match status" value="1"/>
</dbReference>
<dbReference type="AlphaFoldDB" id="A0A438N100"/>
<feature type="domain" description="Major facilitator superfamily (MFS) profile" evidence="7">
    <location>
        <begin position="70"/>
        <end position="569"/>
    </location>
</feature>
<sequence>MAVPNQASVGNAARPSTDTTMSHVEPPQLADEEMNVVDKEDTALPSESDSETKSQRLMDVAWGRRGKLYMWIGIALIWTIFELDHATIYNYQNYAASDFGEVALLGALTTAGTIISAVLKPPIARISEVAGRAETYIAVVLFYIVSYILCASAPSFALYAGGYVVYCIGQTGMQILNQVIVADITSSRWRGLANGLVNLPFMIIPWVSAFIVDSALLNIGWRWGIGMFAIIMPVASLAVIAPLLWYQRRFKRAGGTIHHSISFRDFLTQIDLGGMILLCGGCALLLLPIALAGNNSHGWKAPWIPALITVGVVSLAILVYYEARIAAKPVIPPRFVKNVSLVLAFLIGLLDAFAYSITHTYMYAWATVVHDFSARNATFLTYTAGCVQVLTGLATGYVMFRTKRYKFLLLLGIVIRLIGYGFMMRLRGANNSIAEIFLMQVIQGAGSGAVGTVVIVVAQVVVPREELAQSTALELLFIYMGNSLGSAIAGTIYTSLFKGRLRFWLGSDAPQSAIDDVYDKITEVLPDPSSPERTAVNHAYSDILRFMTIGALVASALPMVMIWFLPNYKLSDNHNLANDLSDSTQPATGEDDAEETTLKKWQRRIRW</sequence>
<keyword evidence="3 6" id="KW-1133">Transmembrane helix</keyword>
<feature type="transmembrane region" description="Helical" evidence="6">
    <location>
        <begin position="103"/>
        <end position="123"/>
    </location>
</feature>
<feature type="transmembrane region" description="Helical" evidence="6">
    <location>
        <begin position="335"/>
        <end position="357"/>
    </location>
</feature>
<evidence type="ECO:0000256" key="5">
    <source>
        <dbReference type="SAM" id="MobiDB-lite"/>
    </source>
</evidence>
<gene>
    <name evidence="8" type="ORF">B0A52_07209</name>
</gene>
<evidence type="ECO:0000313" key="8">
    <source>
        <dbReference type="EMBL" id="RVX69233.1"/>
    </source>
</evidence>
<comment type="caution">
    <text evidence="8">The sequence shown here is derived from an EMBL/GenBank/DDBJ whole genome shotgun (WGS) entry which is preliminary data.</text>
</comment>
<evidence type="ECO:0000313" key="9">
    <source>
        <dbReference type="Proteomes" id="UP000288859"/>
    </source>
</evidence>
<dbReference type="PROSITE" id="PS50850">
    <property type="entry name" value="MFS"/>
    <property type="match status" value="1"/>
</dbReference>